<dbReference type="EMBL" id="CP016171">
    <property type="protein sequence ID" value="ANN74837.1"/>
    <property type="molecule type" value="Genomic_DNA"/>
</dbReference>
<protein>
    <submittedName>
        <fullName evidence="4">Short-chain dehydrogenase</fullName>
    </submittedName>
</protein>
<gene>
    <name evidence="3" type="ORF">BAU06_15525</name>
    <name evidence="4" type="ORF">BAU08_15755</name>
</gene>
<reference evidence="5 6" key="1">
    <citation type="submission" date="2016-06" db="EMBL/GenBank/DDBJ databases">
        <title>Complete genome sequences of Bordetella bronchialis and Bordetella flabilis.</title>
        <authorList>
            <person name="LiPuma J.J."/>
            <person name="Spilker T."/>
        </authorList>
    </citation>
    <scope>NUCLEOTIDE SEQUENCE [LARGE SCALE GENOMIC DNA]</scope>
    <source>
        <strain evidence="4 6">AU17976</strain>
        <strain evidence="3 5">AU3182</strain>
    </source>
</reference>
<name>A0A193G4B3_9BORD</name>
<evidence type="ECO:0000313" key="3">
    <source>
        <dbReference type="EMBL" id="ANN69693.1"/>
    </source>
</evidence>
<dbReference type="FunFam" id="3.40.50.720:FF:000084">
    <property type="entry name" value="Short-chain dehydrogenase reductase"/>
    <property type="match status" value="1"/>
</dbReference>
<organism evidence="4 6">
    <name type="scientific">Bordetella bronchialis</name>
    <dbReference type="NCBI Taxonomy" id="463025"/>
    <lineage>
        <taxon>Bacteria</taxon>
        <taxon>Pseudomonadati</taxon>
        <taxon>Pseudomonadota</taxon>
        <taxon>Betaproteobacteria</taxon>
        <taxon>Burkholderiales</taxon>
        <taxon>Alcaligenaceae</taxon>
        <taxon>Bordetella</taxon>
    </lineage>
</organism>
<dbReference type="Proteomes" id="UP000092213">
    <property type="component" value="Chromosome"/>
</dbReference>
<dbReference type="PROSITE" id="PS00061">
    <property type="entry name" value="ADH_SHORT"/>
    <property type="match status" value="1"/>
</dbReference>
<dbReference type="SUPFAM" id="SSF51735">
    <property type="entry name" value="NAD(P)-binding Rossmann-fold domains"/>
    <property type="match status" value="1"/>
</dbReference>
<keyword evidence="5" id="KW-1185">Reference proteome</keyword>
<dbReference type="Gene3D" id="3.40.50.720">
    <property type="entry name" value="NAD(P)-binding Rossmann-like Domain"/>
    <property type="match status" value="1"/>
</dbReference>
<comment type="similarity">
    <text evidence="1">Belongs to the short-chain dehydrogenases/reductases (SDR) family.</text>
</comment>
<dbReference type="CDD" id="cd05233">
    <property type="entry name" value="SDR_c"/>
    <property type="match status" value="1"/>
</dbReference>
<dbReference type="STRING" id="463025.BAU08_15755"/>
<dbReference type="PANTHER" id="PTHR42760:SF115">
    <property type="entry name" value="3-OXOACYL-[ACYL-CARRIER-PROTEIN] REDUCTASE FABG"/>
    <property type="match status" value="1"/>
</dbReference>
<evidence type="ECO:0000313" key="4">
    <source>
        <dbReference type="EMBL" id="ANN74837.1"/>
    </source>
</evidence>
<evidence type="ECO:0000313" key="6">
    <source>
        <dbReference type="Proteomes" id="UP000092213"/>
    </source>
</evidence>
<evidence type="ECO:0000256" key="2">
    <source>
        <dbReference type="ARBA" id="ARBA00023002"/>
    </source>
</evidence>
<dbReference type="InterPro" id="IPR020904">
    <property type="entry name" value="Sc_DH/Rdtase_CS"/>
</dbReference>
<proteinExistence type="inferred from homology"/>
<dbReference type="PRINTS" id="PR00080">
    <property type="entry name" value="SDRFAMILY"/>
</dbReference>
<evidence type="ECO:0000256" key="1">
    <source>
        <dbReference type="ARBA" id="ARBA00006484"/>
    </source>
</evidence>
<dbReference type="Proteomes" id="UP000091897">
    <property type="component" value="Chromosome"/>
</dbReference>
<sequence length="257" mass="26882">MYPGLRGKVVMCTGAAQGIGRAMLDAYARHGCPLALLDVSADGLAAARAQLQARYPDVPTLCLQASVRDDAAVEKAYAAARDRFGRVDISLNNAGISMNKPSLELSGEEWRRAIDIDLTGVFYCCQSAGRIMAEQGGGVIVNTASMYGVVAAPERAAYCAAKAGVIALTKSLAVEWAPLGIRVNALCPGYIRTALVDELIGRGALDAGRIAARAPMGRLGTPEEMAEVALFLASDAARYTTGHAMLADGGWTANGYL</sequence>
<dbReference type="NCBIfam" id="NF005559">
    <property type="entry name" value="PRK07231.1"/>
    <property type="match status" value="1"/>
</dbReference>
<dbReference type="GO" id="GO:0016616">
    <property type="term" value="F:oxidoreductase activity, acting on the CH-OH group of donors, NAD or NADP as acceptor"/>
    <property type="evidence" value="ECO:0007669"/>
    <property type="project" value="TreeGrafter"/>
</dbReference>
<dbReference type="EMBL" id="CP016170">
    <property type="protein sequence ID" value="ANN69693.1"/>
    <property type="molecule type" value="Genomic_DNA"/>
</dbReference>
<keyword evidence="2" id="KW-0560">Oxidoreductase</keyword>
<dbReference type="PRINTS" id="PR00081">
    <property type="entry name" value="GDHRDH"/>
</dbReference>
<dbReference type="KEGG" id="bbro:BAU06_15525"/>
<dbReference type="AlphaFoldDB" id="A0A193G4B3"/>
<evidence type="ECO:0000313" key="5">
    <source>
        <dbReference type="Proteomes" id="UP000091897"/>
    </source>
</evidence>
<dbReference type="InterPro" id="IPR002347">
    <property type="entry name" value="SDR_fam"/>
</dbReference>
<dbReference type="OrthoDB" id="6823797at2"/>
<dbReference type="Pfam" id="PF13561">
    <property type="entry name" value="adh_short_C2"/>
    <property type="match status" value="1"/>
</dbReference>
<dbReference type="PANTHER" id="PTHR42760">
    <property type="entry name" value="SHORT-CHAIN DEHYDROGENASES/REDUCTASES FAMILY MEMBER"/>
    <property type="match status" value="1"/>
</dbReference>
<dbReference type="InterPro" id="IPR036291">
    <property type="entry name" value="NAD(P)-bd_dom_sf"/>
</dbReference>
<accession>A0A193G4B3</accession>